<feature type="compositionally biased region" description="Basic residues" evidence="1">
    <location>
        <begin position="57"/>
        <end position="73"/>
    </location>
</feature>
<evidence type="ECO:0000256" key="1">
    <source>
        <dbReference type="SAM" id="MobiDB-lite"/>
    </source>
</evidence>
<organism evidence="2 3">
    <name type="scientific">Streptomyces sanyensis</name>
    <dbReference type="NCBI Taxonomy" id="568869"/>
    <lineage>
        <taxon>Bacteria</taxon>
        <taxon>Bacillati</taxon>
        <taxon>Actinomycetota</taxon>
        <taxon>Actinomycetes</taxon>
        <taxon>Kitasatosporales</taxon>
        <taxon>Streptomycetaceae</taxon>
        <taxon>Streptomyces</taxon>
    </lineage>
</organism>
<evidence type="ECO:0000313" key="2">
    <source>
        <dbReference type="EMBL" id="GAA4784917.1"/>
    </source>
</evidence>
<name>A0ABP9AQS7_9ACTN</name>
<gene>
    <name evidence="2" type="ORF">GCM10023329_39290</name>
</gene>
<dbReference type="Proteomes" id="UP001501147">
    <property type="component" value="Unassembled WGS sequence"/>
</dbReference>
<comment type="caution">
    <text evidence="2">The sequence shown here is derived from an EMBL/GenBank/DDBJ whole genome shotgun (WGS) entry which is preliminary data.</text>
</comment>
<evidence type="ECO:0000313" key="3">
    <source>
        <dbReference type="Proteomes" id="UP001501147"/>
    </source>
</evidence>
<protein>
    <submittedName>
        <fullName evidence="2">Uncharacterized protein</fullName>
    </submittedName>
</protein>
<reference evidence="3" key="1">
    <citation type="journal article" date="2019" name="Int. J. Syst. Evol. Microbiol.">
        <title>The Global Catalogue of Microorganisms (GCM) 10K type strain sequencing project: providing services to taxonomists for standard genome sequencing and annotation.</title>
        <authorList>
            <consortium name="The Broad Institute Genomics Platform"/>
            <consortium name="The Broad Institute Genome Sequencing Center for Infectious Disease"/>
            <person name="Wu L."/>
            <person name="Ma J."/>
        </authorList>
    </citation>
    <scope>NUCLEOTIDE SEQUENCE [LARGE SCALE GENOMIC DNA]</scope>
    <source>
        <strain evidence="3">JCM 18324</strain>
    </source>
</reference>
<proteinExistence type="predicted"/>
<feature type="region of interest" description="Disordered" evidence="1">
    <location>
        <begin position="1"/>
        <end position="99"/>
    </location>
</feature>
<sequence length="99" mass="10221">MDPHGRAGGIPGALPERALPDGTGSEPRPRARRTRGKRAVVGQGVGGGEQGPPPRGNGRRARGVGTPRARRGAPRLPARPAAPDRSRPPRPAEPIDAVP</sequence>
<accession>A0ABP9AQS7</accession>
<dbReference type="EMBL" id="BAABJV010000010">
    <property type="protein sequence ID" value="GAA4784917.1"/>
    <property type="molecule type" value="Genomic_DNA"/>
</dbReference>
<feature type="compositionally biased region" description="Gly residues" evidence="1">
    <location>
        <begin position="1"/>
        <end position="11"/>
    </location>
</feature>
<keyword evidence="3" id="KW-1185">Reference proteome</keyword>